<dbReference type="GO" id="GO:0003712">
    <property type="term" value="F:transcription coregulator activity"/>
    <property type="evidence" value="ECO:0007669"/>
    <property type="project" value="TreeGrafter"/>
</dbReference>
<dbReference type="InterPro" id="IPR009072">
    <property type="entry name" value="Histone-fold"/>
</dbReference>
<evidence type="ECO:0000256" key="1">
    <source>
        <dbReference type="ARBA" id="ARBA00004123"/>
    </source>
</evidence>
<dbReference type="Proteomes" id="UP000242414">
    <property type="component" value="Unassembled WGS sequence"/>
</dbReference>
<dbReference type="GO" id="GO:0000124">
    <property type="term" value="C:SAGA complex"/>
    <property type="evidence" value="ECO:0007669"/>
    <property type="project" value="TreeGrafter"/>
</dbReference>
<keyword evidence="5" id="KW-0539">Nucleus</keyword>
<proteinExistence type="inferred from homology"/>
<dbReference type="AlphaFoldDB" id="A0A1X0R969"/>
<dbReference type="VEuPathDB" id="FungiDB:BCV72DRAFT_261334"/>
<dbReference type="GO" id="GO:0006366">
    <property type="term" value="P:transcription by RNA polymerase II"/>
    <property type="evidence" value="ECO:0007669"/>
    <property type="project" value="InterPro"/>
</dbReference>
<evidence type="ECO:0000256" key="5">
    <source>
        <dbReference type="ARBA" id="ARBA00023242"/>
    </source>
</evidence>
<keyword evidence="3" id="KW-0010">Activator</keyword>
<reference evidence="8" key="1">
    <citation type="journal article" date="2016" name="Proc. Natl. Acad. Sci. U.S.A.">
        <title>Lipid metabolic changes in an early divergent fungus govern the establishment of a mutualistic symbiosis with endobacteria.</title>
        <authorList>
            <person name="Lastovetsky O.A."/>
            <person name="Gaspar M.L."/>
            <person name="Mondo S.J."/>
            <person name="LaButti K.M."/>
            <person name="Sandor L."/>
            <person name="Grigoriev I.V."/>
            <person name="Henry S.A."/>
            <person name="Pawlowska T.E."/>
        </authorList>
    </citation>
    <scope>NUCLEOTIDE SEQUENCE [LARGE SCALE GENOMIC DNA]</scope>
    <source>
        <strain evidence="8">ATCC 52814</strain>
    </source>
</reference>
<dbReference type="PANTHER" id="PTHR11380">
    <property type="entry name" value="TRANSCRIPTION INITIATION FACTOR TFIID/SUPT3-RELATED"/>
    <property type="match status" value="1"/>
</dbReference>
<dbReference type="InterPro" id="IPR003195">
    <property type="entry name" value="TFIID_TAF13"/>
</dbReference>
<dbReference type="FunFam" id="1.10.20.10:FF:000023">
    <property type="entry name" value="transcription initiation protein SPT3 homolog"/>
    <property type="match status" value="1"/>
</dbReference>
<dbReference type="GO" id="GO:0006357">
    <property type="term" value="P:regulation of transcription by RNA polymerase II"/>
    <property type="evidence" value="ECO:0007669"/>
    <property type="project" value="UniProtKB-ARBA"/>
</dbReference>
<gene>
    <name evidence="8" type="ORF">BCV72DRAFT_261334</name>
</gene>
<feature type="region of interest" description="Disordered" evidence="7">
    <location>
        <begin position="247"/>
        <end position="324"/>
    </location>
</feature>
<dbReference type="Pfam" id="PF02269">
    <property type="entry name" value="TFIID-18kDa"/>
    <property type="match status" value="1"/>
</dbReference>
<evidence type="ECO:0000256" key="3">
    <source>
        <dbReference type="ARBA" id="ARBA00023159"/>
    </source>
</evidence>
<evidence type="ECO:0000256" key="2">
    <source>
        <dbReference type="ARBA" id="ARBA00023015"/>
    </source>
</evidence>
<accession>A0A1X0R969</accession>
<keyword evidence="4" id="KW-0804">Transcription</keyword>
<dbReference type="EMBL" id="KV921886">
    <property type="protein sequence ID" value="ORE08605.1"/>
    <property type="molecule type" value="Genomic_DNA"/>
</dbReference>
<dbReference type="GO" id="GO:0005634">
    <property type="term" value="C:nucleus"/>
    <property type="evidence" value="ECO:0007669"/>
    <property type="project" value="UniProtKB-SubCell"/>
</dbReference>
<dbReference type="SUPFAM" id="SSF47113">
    <property type="entry name" value="Histone-fold"/>
    <property type="match status" value="1"/>
</dbReference>
<dbReference type="OrthoDB" id="66982at2759"/>
<keyword evidence="2" id="KW-0805">Transcription regulation</keyword>
<feature type="compositionally biased region" description="Low complexity" evidence="7">
    <location>
        <begin position="286"/>
        <end position="303"/>
    </location>
</feature>
<protein>
    <submittedName>
        <fullName evidence="8">TFIID-18kDa-domain-containing protein</fullName>
    </submittedName>
</protein>
<comment type="similarity">
    <text evidence="6">Belongs to the SPT3 family.</text>
</comment>
<dbReference type="GO" id="GO:0046982">
    <property type="term" value="F:protein heterodimerization activity"/>
    <property type="evidence" value="ECO:0007669"/>
    <property type="project" value="InterPro"/>
</dbReference>
<comment type="subcellular location">
    <subcellularLocation>
        <location evidence="1">Nucleus</location>
    </subcellularLocation>
</comment>
<name>A0A1X0R969_RHIZD</name>
<feature type="compositionally biased region" description="Basic and acidic residues" evidence="7">
    <location>
        <begin position="261"/>
        <end position="273"/>
    </location>
</feature>
<evidence type="ECO:0000256" key="4">
    <source>
        <dbReference type="ARBA" id="ARBA00023163"/>
    </source>
</evidence>
<evidence type="ECO:0000256" key="6">
    <source>
        <dbReference type="ARBA" id="ARBA00061274"/>
    </source>
</evidence>
<evidence type="ECO:0000256" key="7">
    <source>
        <dbReference type="SAM" id="MobiDB-lite"/>
    </source>
</evidence>
<evidence type="ECO:0000313" key="8">
    <source>
        <dbReference type="EMBL" id="ORE08605.1"/>
    </source>
</evidence>
<dbReference type="PANTHER" id="PTHR11380:SF16">
    <property type="entry name" value="TRANSCRIPTION INITIATION PROTEIN SPT3 HOMOLOG"/>
    <property type="match status" value="1"/>
</dbReference>
<sequence>MATTTEPKKSKYRFQTEIQQMMFVFGEVSDPLQETTMLVEDIVRSQVIEIIIQAAAQANRRNSRYLSAEDILFLIRHDRAKVNRLRSFLSWKDVRKNAKDASGEQVEDVVEETNTGKLHRSIIKLPWELINQFSDAIIKSVNGEDESEDEDELEAYNDSAQRLKEADEVTRAMTKEEYVHYSECRQASFTYRKSKKFRDWANMSAFVEVKPNDDIVDSLGFLTYEMVSKLTLTAIKIKRDMMAAAGEQEDEPVGLGHKRKREQENQKSVKRTESSLSNDGISIIVTSADGTTATTTTTESSPGSEKEQNPSFDADNQGLFMPSRSEQTPLLPEHIHEAFRRLQQVPQPLKNFRGGLVRTKISLI</sequence>
<organism evidence="8">
    <name type="scientific">Rhizopus microsporus var. microsporus</name>
    <dbReference type="NCBI Taxonomy" id="86635"/>
    <lineage>
        <taxon>Eukaryota</taxon>
        <taxon>Fungi</taxon>
        <taxon>Fungi incertae sedis</taxon>
        <taxon>Mucoromycota</taxon>
        <taxon>Mucoromycotina</taxon>
        <taxon>Mucoromycetes</taxon>
        <taxon>Mucorales</taxon>
        <taxon>Mucorineae</taxon>
        <taxon>Rhizopodaceae</taxon>
        <taxon>Rhizopus</taxon>
    </lineage>
</organism>
<dbReference type="CDD" id="cd22926">
    <property type="entry name" value="HFD_SPT3"/>
    <property type="match status" value="1"/>
</dbReference>
<dbReference type="Gene3D" id="1.10.20.10">
    <property type="entry name" value="Histone, subunit A"/>
    <property type="match status" value="1"/>
</dbReference>